<sequence length="100" mass="11280">MIGPDVAMDSVRDWARNILLSGEHPEIFRSGAHNYRRFRLNIQAPPSQTGCGVYGCRPSLLPQRLLTASLQPRSVHCDTVREKVSAIPSEGERRNCLKYM</sequence>
<proteinExistence type="predicted"/>
<accession>A0A9Q1IDZ8</accession>
<dbReference type="AlphaFoldDB" id="A0A9Q1IDZ8"/>
<dbReference type="Proteomes" id="UP001152622">
    <property type="component" value="Chromosome 20"/>
</dbReference>
<comment type="caution">
    <text evidence="1">The sequence shown here is derived from an EMBL/GenBank/DDBJ whole genome shotgun (WGS) entry which is preliminary data.</text>
</comment>
<protein>
    <submittedName>
        <fullName evidence="1">Uncharacterized protein</fullName>
    </submittedName>
</protein>
<evidence type="ECO:0000313" key="1">
    <source>
        <dbReference type="EMBL" id="KAJ8336182.1"/>
    </source>
</evidence>
<keyword evidence="2" id="KW-1185">Reference proteome</keyword>
<reference evidence="1" key="1">
    <citation type="journal article" date="2023" name="Science">
        <title>Genome structures resolve the early diversification of teleost fishes.</title>
        <authorList>
            <person name="Parey E."/>
            <person name="Louis A."/>
            <person name="Montfort J."/>
            <person name="Bouchez O."/>
            <person name="Roques C."/>
            <person name="Iampietro C."/>
            <person name="Lluch J."/>
            <person name="Castinel A."/>
            <person name="Donnadieu C."/>
            <person name="Desvignes T."/>
            <person name="Floi Bucao C."/>
            <person name="Jouanno E."/>
            <person name="Wen M."/>
            <person name="Mejri S."/>
            <person name="Dirks R."/>
            <person name="Jansen H."/>
            <person name="Henkel C."/>
            <person name="Chen W.J."/>
            <person name="Zahm M."/>
            <person name="Cabau C."/>
            <person name="Klopp C."/>
            <person name="Thompson A.W."/>
            <person name="Robinson-Rechavi M."/>
            <person name="Braasch I."/>
            <person name="Lecointre G."/>
            <person name="Bobe J."/>
            <person name="Postlethwait J.H."/>
            <person name="Berthelot C."/>
            <person name="Roest Crollius H."/>
            <person name="Guiguen Y."/>
        </authorList>
    </citation>
    <scope>NUCLEOTIDE SEQUENCE</scope>
    <source>
        <strain evidence="1">WJC10195</strain>
    </source>
</reference>
<organism evidence="1 2">
    <name type="scientific">Synaphobranchus kaupii</name>
    <name type="common">Kaup's arrowtooth eel</name>
    <dbReference type="NCBI Taxonomy" id="118154"/>
    <lineage>
        <taxon>Eukaryota</taxon>
        <taxon>Metazoa</taxon>
        <taxon>Chordata</taxon>
        <taxon>Craniata</taxon>
        <taxon>Vertebrata</taxon>
        <taxon>Euteleostomi</taxon>
        <taxon>Actinopterygii</taxon>
        <taxon>Neopterygii</taxon>
        <taxon>Teleostei</taxon>
        <taxon>Anguilliformes</taxon>
        <taxon>Synaphobranchidae</taxon>
        <taxon>Synaphobranchus</taxon>
    </lineage>
</organism>
<gene>
    <name evidence="1" type="ORF">SKAU_G00395250</name>
</gene>
<dbReference type="EMBL" id="JAINUF010000020">
    <property type="protein sequence ID" value="KAJ8336182.1"/>
    <property type="molecule type" value="Genomic_DNA"/>
</dbReference>
<evidence type="ECO:0000313" key="2">
    <source>
        <dbReference type="Proteomes" id="UP001152622"/>
    </source>
</evidence>
<name>A0A9Q1IDZ8_SYNKA</name>